<dbReference type="InterPro" id="IPR052584">
    <property type="entry name" value="U2_snRNP_Complex_Component"/>
</dbReference>
<proteinExistence type="predicted"/>
<name>A0AAD9X6I5_9ROSI</name>
<organism evidence="2 3">
    <name type="scientific">Dipteronia dyeriana</name>
    <dbReference type="NCBI Taxonomy" id="168575"/>
    <lineage>
        <taxon>Eukaryota</taxon>
        <taxon>Viridiplantae</taxon>
        <taxon>Streptophyta</taxon>
        <taxon>Embryophyta</taxon>
        <taxon>Tracheophyta</taxon>
        <taxon>Spermatophyta</taxon>
        <taxon>Magnoliopsida</taxon>
        <taxon>eudicotyledons</taxon>
        <taxon>Gunneridae</taxon>
        <taxon>Pentapetalae</taxon>
        <taxon>rosids</taxon>
        <taxon>malvids</taxon>
        <taxon>Sapindales</taxon>
        <taxon>Sapindaceae</taxon>
        <taxon>Hippocastanoideae</taxon>
        <taxon>Acereae</taxon>
        <taxon>Dipteronia</taxon>
    </lineage>
</organism>
<sequence length="215" mass="25618">MRLGSRWKIRCKKWNKKDWSWKMKDNQQKEKGVVSNKKNKFQRRMKIGELKEICSRPEVVEGKRGIDEKQPFQLPDFIAATGIEKIRQAYIEKEDMNKTLKQKQREPKMGKMDIDYQILHDAFFKYQTKPKLTNRGGLYHEGKEFEVKLTEMKKPAGTLSHWHGLIWRKRKSKMQEVKRWKVEEKGFQILGQYLDVVLLGTQGVYLRSNTANSRN</sequence>
<dbReference type="Pfam" id="PF04037">
    <property type="entry name" value="DUF382"/>
    <property type="match status" value="1"/>
</dbReference>
<feature type="domain" description="DUF382" evidence="1">
    <location>
        <begin position="56"/>
        <end position="144"/>
    </location>
</feature>
<reference evidence="2" key="1">
    <citation type="journal article" date="2023" name="Plant J.">
        <title>Genome sequences and population genomics provide insights into the demographic history, inbreeding, and mutation load of two 'living fossil' tree species of Dipteronia.</title>
        <authorList>
            <person name="Feng Y."/>
            <person name="Comes H.P."/>
            <person name="Chen J."/>
            <person name="Zhu S."/>
            <person name="Lu R."/>
            <person name="Zhang X."/>
            <person name="Li P."/>
            <person name="Qiu J."/>
            <person name="Olsen K.M."/>
            <person name="Qiu Y."/>
        </authorList>
    </citation>
    <scope>NUCLEOTIDE SEQUENCE</scope>
    <source>
        <strain evidence="2">KIB01</strain>
    </source>
</reference>
<dbReference type="Proteomes" id="UP001280121">
    <property type="component" value="Unassembled WGS sequence"/>
</dbReference>
<evidence type="ECO:0000313" key="3">
    <source>
        <dbReference type="Proteomes" id="UP001280121"/>
    </source>
</evidence>
<dbReference type="PANTHER" id="PTHR12785">
    <property type="entry name" value="SPLICING FACTOR 3B"/>
    <property type="match status" value="1"/>
</dbReference>
<accession>A0AAD9X6I5</accession>
<gene>
    <name evidence="2" type="ORF">Ddye_013561</name>
</gene>
<evidence type="ECO:0000259" key="1">
    <source>
        <dbReference type="Pfam" id="PF04037"/>
    </source>
</evidence>
<evidence type="ECO:0000313" key="2">
    <source>
        <dbReference type="EMBL" id="KAK2653705.1"/>
    </source>
</evidence>
<protein>
    <recommendedName>
        <fullName evidence="1">DUF382 domain-containing protein</fullName>
    </recommendedName>
</protein>
<dbReference type="AlphaFoldDB" id="A0AAD9X6I5"/>
<dbReference type="EMBL" id="JANJYI010000004">
    <property type="protein sequence ID" value="KAK2653705.1"/>
    <property type="molecule type" value="Genomic_DNA"/>
</dbReference>
<dbReference type="PANTHER" id="PTHR12785:SF6">
    <property type="entry name" value="SPLICING FACTOR 3B SUBUNIT 2"/>
    <property type="match status" value="1"/>
</dbReference>
<keyword evidence="3" id="KW-1185">Reference proteome</keyword>
<dbReference type="GO" id="GO:0005634">
    <property type="term" value="C:nucleus"/>
    <property type="evidence" value="ECO:0007669"/>
    <property type="project" value="InterPro"/>
</dbReference>
<comment type="caution">
    <text evidence="2">The sequence shown here is derived from an EMBL/GenBank/DDBJ whole genome shotgun (WGS) entry which is preliminary data.</text>
</comment>
<dbReference type="InterPro" id="IPR007180">
    <property type="entry name" value="DUF382"/>
</dbReference>